<dbReference type="Gene3D" id="1.10.1200.10">
    <property type="entry name" value="ACP-like"/>
    <property type="match status" value="1"/>
</dbReference>
<dbReference type="AlphaFoldDB" id="A0A154MVN3"/>
<sequence>MSIEQNGLRQIDEEKLREWLVSRAAKYAKLDDAEIDADTPLSQYGLDSVSAVALAVDLEDEFGIVLGVDTLWKYPTVNLVVEMLLSTPQRSQRD</sequence>
<dbReference type="InterPro" id="IPR036736">
    <property type="entry name" value="ACP-like_sf"/>
</dbReference>
<keyword evidence="1" id="KW-0596">Phosphopantetheine</keyword>
<keyword evidence="7" id="KW-1185">Reference proteome</keyword>
<proteinExistence type="predicted"/>
<evidence type="ECO:0000313" key="4">
    <source>
        <dbReference type="EMBL" id="KZB88003.1"/>
    </source>
</evidence>
<comment type="caution">
    <text evidence="4">The sequence shown here is derived from an EMBL/GenBank/DDBJ whole genome shotgun (WGS) entry which is preliminary data.</text>
</comment>
<evidence type="ECO:0000313" key="6">
    <source>
        <dbReference type="Proteomes" id="UP000076321"/>
    </source>
</evidence>
<evidence type="ECO:0000313" key="5">
    <source>
        <dbReference type="EMBL" id="OKA04492.1"/>
    </source>
</evidence>
<dbReference type="EMBL" id="LOBU02000022">
    <property type="protein sequence ID" value="OKA04492.1"/>
    <property type="molecule type" value="Genomic_DNA"/>
</dbReference>
<dbReference type="Pfam" id="PF00550">
    <property type="entry name" value="PP-binding"/>
    <property type="match status" value="1"/>
</dbReference>
<dbReference type="InterPro" id="IPR009081">
    <property type="entry name" value="PP-bd_ACP"/>
</dbReference>
<evidence type="ECO:0000313" key="7">
    <source>
        <dbReference type="Proteomes" id="UP000186883"/>
    </source>
</evidence>
<name>A0A154MVN3_9PSEU</name>
<evidence type="ECO:0000259" key="3">
    <source>
        <dbReference type="PROSITE" id="PS50075"/>
    </source>
</evidence>
<evidence type="ECO:0000256" key="1">
    <source>
        <dbReference type="ARBA" id="ARBA00022450"/>
    </source>
</evidence>
<dbReference type="EMBL" id="LQCI01000002">
    <property type="protein sequence ID" value="KZB88003.1"/>
    <property type="molecule type" value="Genomic_DNA"/>
</dbReference>
<reference evidence="5 7" key="2">
    <citation type="submission" date="2016-11" db="EMBL/GenBank/DDBJ databases">
        <title>Genome sequencing of Amycolatopsis regifaucium.</title>
        <authorList>
            <person name="Mayilraj S."/>
            <person name="Kaur N."/>
        </authorList>
    </citation>
    <scope>NUCLEOTIDE SEQUENCE [LARGE SCALE GENOMIC DNA]</scope>
    <source>
        <strain evidence="5 7">GY080</strain>
    </source>
</reference>
<dbReference type="PROSITE" id="PS00012">
    <property type="entry name" value="PHOSPHOPANTETHEINE"/>
    <property type="match status" value="1"/>
</dbReference>
<dbReference type="RefSeq" id="WP_061989787.1">
    <property type="nucleotide sequence ID" value="NZ_FOPQ01000004.1"/>
</dbReference>
<protein>
    <recommendedName>
        <fullName evidence="3">Carrier domain-containing protein</fullName>
    </recommendedName>
</protein>
<dbReference type="PROSITE" id="PS50075">
    <property type="entry name" value="CARRIER"/>
    <property type="match status" value="1"/>
</dbReference>
<dbReference type="InterPro" id="IPR006162">
    <property type="entry name" value="Ppantetheine_attach_site"/>
</dbReference>
<dbReference type="InterPro" id="IPR020806">
    <property type="entry name" value="PKS_PP-bd"/>
</dbReference>
<gene>
    <name evidence="5" type="ORF">ATP06_0231880</name>
    <name evidence="4" type="ORF">AVL48_18630</name>
</gene>
<dbReference type="OrthoDB" id="9023404at2"/>
<dbReference type="SMART" id="SM00823">
    <property type="entry name" value="PKS_PP"/>
    <property type="match status" value="1"/>
</dbReference>
<organism evidence="4 6">
    <name type="scientific">Amycolatopsis regifaucium</name>
    <dbReference type="NCBI Taxonomy" id="546365"/>
    <lineage>
        <taxon>Bacteria</taxon>
        <taxon>Bacillati</taxon>
        <taxon>Actinomycetota</taxon>
        <taxon>Actinomycetes</taxon>
        <taxon>Pseudonocardiales</taxon>
        <taxon>Pseudonocardiaceae</taxon>
        <taxon>Amycolatopsis</taxon>
    </lineage>
</organism>
<keyword evidence="2" id="KW-0597">Phosphoprotein</keyword>
<dbReference type="SMART" id="SM01294">
    <property type="entry name" value="PKS_PP_betabranch"/>
    <property type="match status" value="1"/>
</dbReference>
<reference evidence="4 6" key="1">
    <citation type="submission" date="2015-12" db="EMBL/GenBank/DDBJ databases">
        <title>Amycolatopsis regifaucium genome sequencing and assembly.</title>
        <authorList>
            <person name="Mayilraj S."/>
        </authorList>
    </citation>
    <scope>NUCLEOTIDE SEQUENCE [LARGE SCALE GENOMIC DNA]</scope>
    <source>
        <strain evidence="4 6">GY080</strain>
    </source>
</reference>
<feature type="domain" description="Carrier" evidence="3">
    <location>
        <begin position="11"/>
        <end position="88"/>
    </location>
</feature>
<dbReference type="Proteomes" id="UP000076321">
    <property type="component" value="Unassembled WGS sequence"/>
</dbReference>
<accession>A0A154MVN3</accession>
<dbReference type="SUPFAM" id="SSF47336">
    <property type="entry name" value="ACP-like"/>
    <property type="match status" value="1"/>
</dbReference>
<dbReference type="GO" id="GO:0031177">
    <property type="term" value="F:phosphopantetheine binding"/>
    <property type="evidence" value="ECO:0007669"/>
    <property type="project" value="InterPro"/>
</dbReference>
<evidence type="ECO:0000256" key="2">
    <source>
        <dbReference type="ARBA" id="ARBA00022553"/>
    </source>
</evidence>
<dbReference type="Proteomes" id="UP000186883">
    <property type="component" value="Unassembled WGS sequence"/>
</dbReference>